<evidence type="ECO:0000313" key="3">
    <source>
        <dbReference type="Proteomes" id="UP000278288"/>
    </source>
</evidence>
<organism evidence="2 3">
    <name type="scientific">Chryseobacterium nakagawai</name>
    <dbReference type="NCBI Taxonomy" id="1241982"/>
    <lineage>
        <taxon>Bacteria</taxon>
        <taxon>Pseudomonadati</taxon>
        <taxon>Bacteroidota</taxon>
        <taxon>Flavobacteriia</taxon>
        <taxon>Flavobacteriales</taxon>
        <taxon>Weeksellaceae</taxon>
        <taxon>Chryseobacterium group</taxon>
        <taxon>Chryseobacterium</taxon>
    </lineage>
</organism>
<dbReference type="InterPro" id="IPR018712">
    <property type="entry name" value="Tle1-like_cat"/>
</dbReference>
<evidence type="ECO:0000313" key="2">
    <source>
        <dbReference type="EMBL" id="AZA89567.1"/>
    </source>
</evidence>
<feature type="domain" description="T6SS Phospholipase effector Tle1-like catalytic" evidence="1">
    <location>
        <begin position="140"/>
        <end position="413"/>
    </location>
</feature>
<keyword evidence="3" id="KW-1185">Reference proteome</keyword>
<dbReference type="Pfam" id="PF09994">
    <property type="entry name" value="T6SS_Tle1-like_cat"/>
    <property type="match status" value="1"/>
</dbReference>
<proteinExistence type="predicted"/>
<evidence type="ECO:0000259" key="1">
    <source>
        <dbReference type="Pfam" id="PF09994"/>
    </source>
</evidence>
<accession>A0AAD1DNK9</accession>
<dbReference type="PANTHER" id="PTHR33840:SF1">
    <property type="entry name" value="TLE1 PHOSPHOLIPASE DOMAIN-CONTAINING PROTEIN"/>
    <property type="match status" value="1"/>
</dbReference>
<dbReference type="KEGG" id="cnk:EG343_02455"/>
<gene>
    <name evidence="2" type="ORF">EG343_02455</name>
</gene>
<reference evidence="2 3" key="1">
    <citation type="submission" date="2018-11" db="EMBL/GenBank/DDBJ databases">
        <title>Proposal to divide the Flavobacteriaceae and reorganize its genera based on Amino Acid Identity values calculated from whole genome sequences.</title>
        <authorList>
            <person name="Nicholson A.C."/>
            <person name="Gulvik C.A."/>
            <person name="Whitney A.M."/>
            <person name="Humrighouse B.W."/>
            <person name="Bell M."/>
            <person name="Holmes B."/>
            <person name="Steigerwalt A.G."/>
            <person name="Villarma A."/>
            <person name="Sheth M."/>
            <person name="Batra D."/>
            <person name="Pryor J."/>
            <person name="Bernardet J.-F."/>
            <person name="Hugo C."/>
            <person name="Kampfer P."/>
            <person name="Newman J."/>
            <person name="McQuiston J.R."/>
        </authorList>
    </citation>
    <scope>NUCLEOTIDE SEQUENCE [LARGE SCALE GENOMIC DNA]</scope>
    <source>
        <strain evidence="2 3">G0041</strain>
    </source>
</reference>
<dbReference type="PANTHER" id="PTHR33840">
    <property type="match status" value="1"/>
</dbReference>
<dbReference type="EMBL" id="CP033923">
    <property type="protein sequence ID" value="AZA89567.1"/>
    <property type="molecule type" value="Genomic_DNA"/>
</dbReference>
<sequence>MEKKAIIINTFLMSRTRIVNGKYTKVTQKGYNLYSEGNTNINASGLNNLNADKDIHHGSAVEKAAGYQPKDSINIFIGMFFDGTGNNRYNSDKTYYSKINSGETYYKNDTVPQEYYETIKDPKTGKQKKIKISDRDSYWNPYSNVAKLFDLYKEKKNPSEDAKGSEDAHPEYGNYVILKQYIEGIGTKQDKEDDIAGSCAGRGDWGVIGRVEEGIKNVIANEFSNISKDKKINKIVFDVFGFSRGAAAARHFCNEVKKSAKYDTVMRDEMDTKMGRPRVTYVSEHAGGLLGKRLSKAGYKPVGDTFTIEIRFLGVFDTVVSDMVVKENLGYKVAGVLATSPLTVPYSIAAFLGQASLQKIKTKVSGLGIKKIFHITAHNEWRKNFALTPTEEGYTLSMLGAHSDIGGGYAHLDKYTAVLDYFDVKVGDHKTLQEKEKIRQFYINQRISTEKEIVFRNTYDHVKETTVTGAGVGTREIKAEPDFPDKENTVSTSPYYQIFQTKESDHYILEDSRYISNKYSLVAMYMMLQKGIDNKVPFYDDYNKSPDVKKKFEYEIPDTDKYRVLKQYMDLMLEESKKEGVGTYTMPTEIYQHICNHYIHLSANFGGLAAIGVKTGDHHLLESVGFVNQPVMPKVDKEGNIYYEREKWHP</sequence>
<dbReference type="AlphaFoldDB" id="A0AAD1DNK9"/>
<dbReference type="Proteomes" id="UP000278288">
    <property type="component" value="Chromosome"/>
</dbReference>
<protein>
    <recommendedName>
        <fullName evidence="1">T6SS Phospholipase effector Tle1-like catalytic domain-containing protein</fullName>
    </recommendedName>
</protein>
<name>A0AAD1DNK9_CHRNA</name>